<feature type="non-terminal residue" evidence="1">
    <location>
        <position position="71"/>
    </location>
</feature>
<comment type="caution">
    <text evidence="1">The sequence shown here is derived from an EMBL/GenBank/DDBJ whole genome shotgun (WGS) entry which is preliminary data.</text>
</comment>
<dbReference type="EMBL" id="JARQZJ010000062">
    <property type="protein sequence ID" value="KAK9879414.1"/>
    <property type="molecule type" value="Genomic_DNA"/>
</dbReference>
<protein>
    <submittedName>
        <fullName evidence="1">Uncharacterized protein</fullName>
    </submittedName>
</protein>
<name>A0AAW1UFE2_9CUCU</name>
<proteinExistence type="predicted"/>
<accession>A0AAW1UFE2</accession>
<dbReference type="AlphaFoldDB" id="A0AAW1UFE2"/>
<sequence>MKIKLRSTFKKPIKSSTSLYRRQTSILLVCSSINNRNYKGITQRSKQSKIGDITLAMHHRSLDMSSGIKIL</sequence>
<reference evidence="1 2" key="1">
    <citation type="submission" date="2023-03" db="EMBL/GenBank/DDBJ databases">
        <title>Genome insight into feeding habits of ladybird beetles.</title>
        <authorList>
            <person name="Li H.-S."/>
            <person name="Huang Y.-H."/>
            <person name="Pang H."/>
        </authorList>
    </citation>
    <scope>NUCLEOTIDE SEQUENCE [LARGE SCALE GENOMIC DNA]</scope>
    <source>
        <strain evidence="1">SYSU_2023b</strain>
        <tissue evidence="1">Whole body</tissue>
    </source>
</reference>
<dbReference type="Proteomes" id="UP001431783">
    <property type="component" value="Unassembled WGS sequence"/>
</dbReference>
<keyword evidence="2" id="KW-1185">Reference proteome</keyword>
<gene>
    <name evidence="1" type="ORF">WA026_006480</name>
</gene>
<organism evidence="1 2">
    <name type="scientific">Henosepilachna vigintioctopunctata</name>
    <dbReference type="NCBI Taxonomy" id="420089"/>
    <lineage>
        <taxon>Eukaryota</taxon>
        <taxon>Metazoa</taxon>
        <taxon>Ecdysozoa</taxon>
        <taxon>Arthropoda</taxon>
        <taxon>Hexapoda</taxon>
        <taxon>Insecta</taxon>
        <taxon>Pterygota</taxon>
        <taxon>Neoptera</taxon>
        <taxon>Endopterygota</taxon>
        <taxon>Coleoptera</taxon>
        <taxon>Polyphaga</taxon>
        <taxon>Cucujiformia</taxon>
        <taxon>Coccinelloidea</taxon>
        <taxon>Coccinellidae</taxon>
        <taxon>Epilachninae</taxon>
        <taxon>Epilachnini</taxon>
        <taxon>Henosepilachna</taxon>
    </lineage>
</organism>
<evidence type="ECO:0000313" key="1">
    <source>
        <dbReference type="EMBL" id="KAK9879414.1"/>
    </source>
</evidence>
<evidence type="ECO:0000313" key="2">
    <source>
        <dbReference type="Proteomes" id="UP001431783"/>
    </source>
</evidence>